<dbReference type="GO" id="GO:0016579">
    <property type="term" value="P:protein deubiquitination"/>
    <property type="evidence" value="ECO:0007669"/>
    <property type="project" value="TreeGrafter"/>
</dbReference>
<feature type="coiled-coil region" evidence="1">
    <location>
        <begin position="356"/>
        <end position="383"/>
    </location>
</feature>
<feature type="region of interest" description="Disordered" evidence="2">
    <location>
        <begin position="477"/>
        <end position="507"/>
    </location>
</feature>
<dbReference type="InterPro" id="IPR015940">
    <property type="entry name" value="UBA"/>
</dbReference>
<evidence type="ECO:0000259" key="3">
    <source>
        <dbReference type="PROSITE" id="PS50030"/>
    </source>
</evidence>
<dbReference type="InterPro" id="IPR055335">
    <property type="entry name" value="Ucp6/RUP1"/>
</dbReference>
<dbReference type="SMART" id="SM00165">
    <property type="entry name" value="UBA"/>
    <property type="match status" value="1"/>
</dbReference>
<dbReference type="HOGENOM" id="CLU_463884_0_0_1"/>
<dbReference type="PANTHER" id="PTHR39597:SF1">
    <property type="entry name" value="UBA DOMAIN-CONTAINING PROTEIN RUP1"/>
    <property type="match status" value="1"/>
</dbReference>
<organism evidence="5">
    <name type="scientific">Candida tenuis (strain ATCC 10573 / BCRC 21748 / CBS 615 / JCM 9827 / NBRC 10315 / NRRL Y-1498 / VKM Y-70)</name>
    <name type="common">Yeast</name>
    <name type="synonym">Yamadazyma tenuis</name>
    <dbReference type="NCBI Taxonomy" id="590646"/>
    <lineage>
        <taxon>Eukaryota</taxon>
        <taxon>Fungi</taxon>
        <taxon>Dikarya</taxon>
        <taxon>Ascomycota</taxon>
        <taxon>Saccharomycotina</taxon>
        <taxon>Pichiomycetes</taxon>
        <taxon>Debaryomycetaceae</taxon>
        <taxon>Yamadazyma</taxon>
    </lineage>
</organism>
<dbReference type="eggNOG" id="ENOG502S0Z0">
    <property type="taxonomic scope" value="Eukaryota"/>
</dbReference>
<reference evidence="4 5" key="1">
    <citation type="journal article" date="2011" name="Proc. Natl. Acad. Sci. U.S.A.">
        <title>Comparative genomics of xylose-fermenting fungi for enhanced biofuel production.</title>
        <authorList>
            <person name="Wohlbach D.J."/>
            <person name="Kuo A."/>
            <person name="Sato T.K."/>
            <person name="Potts K.M."/>
            <person name="Salamov A.A."/>
            <person name="LaButti K.M."/>
            <person name="Sun H."/>
            <person name="Clum A."/>
            <person name="Pangilinan J.L."/>
            <person name="Lindquist E.A."/>
            <person name="Lucas S."/>
            <person name="Lapidus A."/>
            <person name="Jin M."/>
            <person name="Gunawan C."/>
            <person name="Balan V."/>
            <person name="Dale B.E."/>
            <person name="Jeffries T.W."/>
            <person name="Zinkel R."/>
            <person name="Barry K.W."/>
            <person name="Grigoriev I.V."/>
            <person name="Gasch A.P."/>
        </authorList>
    </citation>
    <scope>NUCLEOTIDE SEQUENCE [LARGE SCALE GENOMIC DNA]</scope>
    <source>
        <strain evidence="5">ATCC 10573 / BCRC 21748 / CBS 615 / JCM 9827 / NBRC 10315 / NRRL Y-1498 / VKM Y-70</strain>
    </source>
</reference>
<evidence type="ECO:0000256" key="2">
    <source>
        <dbReference type="SAM" id="MobiDB-lite"/>
    </source>
</evidence>
<dbReference type="SUPFAM" id="SSF46934">
    <property type="entry name" value="UBA-like"/>
    <property type="match status" value="1"/>
</dbReference>
<dbReference type="InterPro" id="IPR009060">
    <property type="entry name" value="UBA-like_sf"/>
</dbReference>
<dbReference type="EMBL" id="GL996510">
    <property type="protein sequence ID" value="EGV66449.1"/>
    <property type="molecule type" value="Genomic_DNA"/>
</dbReference>
<feature type="domain" description="UBA" evidence="3">
    <location>
        <begin position="1"/>
        <end position="38"/>
    </location>
</feature>
<dbReference type="PANTHER" id="PTHR39597">
    <property type="entry name" value="UBA DOMAIN-CONTAINING PROTEIN RUP1"/>
    <property type="match status" value="1"/>
</dbReference>
<dbReference type="STRING" id="590646.G3AW45"/>
<dbReference type="GeneID" id="18249640"/>
<sequence>MADISRLTDMGFTEEQSRRALTLANNDVEKAIGFLVGESVEISNKEEVPDFTLLMSNQQNSFDSEVPAYEYSTSHIIAVSDDEGYEGAIDNSDSTTPDITLQLPKPKPREDGVPPVIVSPNPSRYDLVASAILTALLQIDEVKAKLKLPSESSFLTKLKGLIDEVETGENDYVVSNLAFPEDDSNTIEEFIPNIYDAITEEYEEEFNDDSLKVLVKSTVQTSEDEASQDISVIEIETDTRYSDIYDSLNELFWGKDLENLDNITFANIGSVLTFCYNGEDMAYYKTPMKLRDTIYPQVYSKELVPKLMEMNNKFTQLNHSKTELSNQLMKLSIFQGKRISAFLSQSQDFLQDSSAKAKLSSLHEKLNEEKLKLNKEMTDLLRSVDSYYIKNPANVTEGLKPYKAIFVGLNESEYFYFNKATDCWVSVSIGNNLDFAQEFTDFETVKTIILERSRQRTIPFYIIYCEEDKLYQKYEIEEPKNTNGEPNLIDLNDNDDNERKENDKVHE</sequence>
<feature type="compositionally biased region" description="Basic and acidic residues" evidence="2">
    <location>
        <begin position="497"/>
        <end position="507"/>
    </location>
</feature>
<evidence type="ECO:0000256" key="1">
    <source>
        <dbReference type="SAM" id="Coils"/>
    </source>
</evidence>
<dbReference type="CDD" id="cd14270">
    <property type="entry name" value="UBA"/>
    <property type="match status" value="1"/>
</dbReference>
<dbReference type="GO" id="GO:0005634">
    <property type="term" value="C:nucleus"/>
    <property type="evidence" value="ECO:0007669"/>
    <property type="project" value="TreeGrafter"/>
</dbReference>
<dbReference type="Pfam" id="PF00627">
    <property type="entry name" value="UBA"/>
    <property type="match status" value="1"/>
</dbReference>
<evidence type="ECO:0000313" key="5">
    <source>
        <dbReference type="Proteomes" id="UP000000707"/>
    </source>
</evidence>
<accession>G3AW45</accession>
<dbReference type="PROSITE" id="PS50030">
    <property type="entry name" value="UBA"/>
    <property type="match status" value="1"/>
</dbReference>
<evidence type="ECO:0000313" key="4">
    <source>
        <dbReference type="EMBL" id="EGV66449.1"/>
    </source>
</evidence>
<dbReference type="KEGG" id="cten:18249640"/>
<gene>
    <name evidence="4" type="ORF">CANTEDRAFT_132705</name>
</gene>
<dbReference type="AlphaFoldDB" id="G3AW45"/>
<dbReference type="Gene3D" id="1.10.8.10">
    <property type="entry name" value="DNA helicase RuvA subunit, C-terminal domain"/>
    <property type="match status" value="1"/>
</dbReference>
<dbReference type="GO" id="GO:0005829">
    <property type="term" value="C:cytosol"/>
    <property type="evidence" value="ECO:0007669"/>
    <property type="project" value="TreeGrafter"/>
</dbReference>
<keyword evidence="1" id="KW-0175">Coiled coil</keyword>
<keyword evidence="5" id="KW-1185">Reference proteome</keyword>
<dbReference type="RefSeq" id="XP_006683707.1">
    <property type="nucleotide sequence ID" value="XM_006683644.1"/>
</dbReference>
<proteinExistence type="predicted"/>
<name>G3AW45_CANTC</name>
<dbReference type="Proteomes" id="UP000000707">
    <property type="component" value="Unassembled WGS sequence"/>
</dbReference>
<dbReference type="OrthoDB" id="4489171at2759"/>
<protein>
    <recommendedName>
        <fullName evidence="3">UBA domain-containing protein</fullName>
    </recommendedName>
</protein>